<evidence type="ECO:0000259" key="11">
    <source>
        <dbReference type="Pfam" id="PF06480"/>
    </source>
</evidence>
<evidence type="ECO:0000256" key="5">
    <source>
        <dbReference type="ARBA" id="ARBA00022801"/>
    </source>
</evidence>
<keyword evidence="10" id="KW-0812">Transmembrane</keyword>
<keyword evidence="13" id="KW-1185">Reference proteome</keyword>
<reference evidence="12 13" key="1">
    <citation type="submission" date="2019-11" db="EMBL/GenBank/DDBJ databases">
        <title>Strigops habroptila (kakapo) genome, bStrHab1, primary haplotype, v2.</title>
        <authorList>
            <person name="Jarvis E.D."/>
            <person name="Howard J."/>
            <person name="Rhie A."/>
            <person name="Phillippy A."/>
            <person name="Korlach J."/>
            <person name="Digby A."/>
            <person name="Iorns D."/>
            <person name="Eason D."/>
            <person name="Robertson B."/>
            <person name="Raemaekers T."/>
            <person name="Howe K."/>
            <person name="Lewin H."/>
            <person name="Damas J."/>
            <person name="Hastie A."/>
            <person name="Tracey A."/>
            <person name="Chow W."/>
            <person name="Fedrigo O."/>
        </authorList>
    </citation>
    <scope>NUCLEOTIDE SEQUENCE [LARGE SCALE GENOMIC DNA]</scope>
</reference>
<evidence type="ECO:0000256" key="6">
    <source>
        <dbReference type="ARBA" id="ARBA00022833"/>
    </source>
</evidence>
<dbReference type="PANTHER" id="PTHR43655:SF8">
    <property type="entry name" value="PARAPLEGIN"/>
    <property type="match status" value="1"/>
</dbReference>
<dbReference type="GeneTree" id="ENSGT00940000156329"/>
<feature type="domain" description="Peptidase M41 FtsH extracellular" evidence="11">
    <location>
        <begin position="78"/>
        <end position="167"/>
    </location>
</feature>
<keyword evidence="10" id="KW-0472">Membrane</keyword>
<evidence type="ECO:0000256" key="1">
    <source>
        <dbReference type="ARBA" id="ARBA00001947"/>
    </source>
</evidence>
<evidence type="ECO:0000256" key="10">
    <source>
        <dbReference type="SAM" id="Phobius"/>
    </source>
</evidence>
<keyword evidence="5" id="KW-0378">Hydrolase</keyword>
<dbReference type="Gene3D" id="3.40.1690.20">
    <property type="match status" value="1"/>
</dbReference>
<sequence length="234" mass="27047">MAGGLELDDLKYKVLLRQSLLFNCPFFVSESSAITCSHPFLLYLPPPPPGMFVFFFFPSPKEDEKHRKKENQMHIERLWALLIITLIVLMFRFTVSENREGTNVSWNYFVNEMLANGEVQRTEVVPESDIVEVYLRCMNVTLLYTMRVANIDKFEEKLRAGEDELNIARIPVSYKHPGFYGKYNKKPLLLPAIIIRIREITRGENIKLKREGKGREKTTVNTGDAPYNCSSPAH</sequence>
<dbReference type="GO" id="GO:0004176">
    <property type="term" value="F:ATP-dependent peptidase activity"/>
    <property type="evidence" value="ECO:0007669"/>
    <property type="project" value="InterPro"/>
</dbReference>
<dbReference type="InterPro" id="IPR011546">
    <property type="entry name" value="Pept_M41_FtsH_extracell"/>
</dbReference>
<dbReference type="PANTHER" id="PTHR43655">
    <property type="entry name" value="ATP-DEPENDENT PROTEASE"/>
    <property type="match status" value="1"/>
</dbReference>
<dbReference type="GO" id="GO:0005524">
    <property type="term" value="F:ATP binding"/>
    <property type="evidence" value="ECO:0007669"/>
    <property type="project" value="UniProtKB-KW"/>
</dbReference>
<dbReference type="InterPro" id="IPR050928">
    <property type="entry name" value="ATP-dep_Zn_Metalloprotease"/>
</dbReference>
<feature type="transmembrane region" description="Helical" evidence="10">
    <location>
        <begin position="40"/>
        <end position="57"/>
    </location>
</feature>
<keyword evidence="7" id="KW-0067">ATP-binding</keyword>
<reference evidence="12" key="3">
    <citation type="submission" date="2025-09" db="UniProtKB">
        <authorList>
            <consortium name="Ensembl"/>
        </authorList>
    </citation>
    <scope>IDENTIFICATION</scope>
</reference>
<keyword evidence="2" id="KW-0645">Protease</keyword>
<reference evidence="12" key="2">
    <citation type="submission" date="2025-08" db="UniProtKB">
        <authorList>
            <consortium name="Ensembl"/>
        </authorList>
    </citation>
    <scope>IDENTIFICATION</scope>
</reference>
<comment type="cofactor">
    <cofactor evidence="1">
        <name>Zn(2+)</name>
        <dbReference type="ChEBI" id="CHEBI:29105"/>
    </cofactor>
</comment>
<proteinExistence type="predicted"/>
<dbReference type="GO" id="GO:0034982">
    <property type="term" value="P:mitochondrial protein processing"/>
    <property type="evidence" value="ECO:0007669"/>
    <property type="project" value="TreeGrafter"/>
</dbReference>
<protein>
    <recommendedName>
        <fullName evidence="11">Peptidase M41 FtsH extracellular domain-containing protein</fullName>
    </recommendedName>
</protein>
<dbReference type="Proteomes" id="UP000472266">
    <property type="component" value="Chromosome 13"/>
</dbReference>
<dbReference type="GO" id="GO:0004222">
    <property type="term" value="F:metalloendopeptidase activity"/>
    <property type="evidence" value="ECO:0007669"/>
    <property type="project" value="InterPro"/>
</dbReference>
<keyword evidence="6" id="KW-0862">Zinc</keyword>
<dbReference type="GO" id="GO:0008270">
    <property type="term" value="F:zinc ion binding"/>
    <property type="evidence" value="ECO:0007669"/>
    <property type="project" value="InterPro"/>
</dbReference>
<evidence type="ECO:0000256" key="7">
    <source>
        <dbReference type="ARBA" id="ARBA00022840"/>
    </source>
</evidence>
<feature type="transmembrane region" description="Helical" evidence="10">
    <location>
        <begin position="78"/>
        <end position="95"/>
    </location>
</feature>
<evidence type="ECO:0000256" key="3">
    <source>
        <dbReference type="ARBA" id="ARBA00022723"/>
    </source>
</evidence>
<organism evidence="12 13">
    <name type="scientific">Strigops habroptila</name>
    <name type="common">Kakapo</name>
    <dbReference type="NCBI Taxonomy" id="2489341"/>
    <lineage>
        <taxon>Eukaryota</taxon>
        <taxon>Metazoa</taxon>
        <taxon>Chordata</taxon>
        <taxon>Craniata</taxon>
        <taxon>Vertebrata</taxon>
        <taxon>Euteleostomi</taxon>
        <taxon>Archelosauria</taxon>
        <taxon>Archosauria</taxon>
        <taxon>Dinosauria</taxon>
        <taxon>Saurischia</taxon>
        <taxon>Theropoda</taxon>
        <taxon>Coelurosauria</taxon>
        <taxon>Aves</taxon>
        <taxon>Neognathae</taxon>
        <taxon>Neoaves</taxon>
        <taxon>Telluraves</taxon>
        <taxon>Australaves</taxon>
        <taxon>Psittaciformes</taxon>
        <taxon>Psittacidae</taxon>
        <taxon>Strigops</taxon>
    </lineage>
</organism>
<accession>A0A672TFV3</accession>
<evidence type="ECO:0000256" key="9">
    <source>
        <dbReference type="SAM" id="MobiDB-lite"/>
    </source>
</evidence>
<dbReference type="GO" id="GO:0005745">
    <property type="term" value="C:m-AAA complex"/>
    <property type="evidence" value="ECO:0007669"/>
    <property type="project" value="TreeGrafter"/>
</dbReference>
<evidence type="ECO:0000256" key="4">
    <source>
        <dbReference type="ARBA" id="ARBA00022741"/>
    </source>
</evidence>
<keyword evidence="8" id="KW-0482">Metalloprotease</keyword>
<dbReference type="Ensembl" id="ENSSHBT00005000483.1">
    <property type="protein sequence ID" value="ENSSHBP00005000389.1"/>
    <property type="gene ID" value="ENSSHBG00005000371.1"/>
</dbReference>
<evidence type="ECO:0000256" key="8">
    <source>
        <dbReference type="ARBA" id="ARBA00023049"/>
    </source>
</evidence>
<feature type="region of interest" description="Disordered" evidence="9">
    <location>
        <begin position="208"/>
        <end position="234"/>
    </location>
</feature>
<feature type="compositionally biased region" description="Basic and acidic residues" evidence="9">
    <location>
        <begin position="208"/>
        <end position="218"/>
    </location>
</feature>
<dbReference type="InParanoid" id="A0A672TFV3"/>
<evidence type="ECO:0000313" key="13">
    <source>
        <dbReference type="Proteomes" id="UP000472266"/>
    </source>
</evidence>
<evidence type="ECO:0000313" key="12">
    <source>
        <dbReference type="Ensembl" id="ENSSHBP00005000389.1"/>
    </source>
</evidence>
<dbReference type="Pfam" id="PF06480">
    <property type="entry name" value="FtsH_ext"/>
    <property type="match status" value="1"/>
</dbReference>
<dbReference type="AlphaFoldDB" id="A0A672TFV3"/>
<name>A0A672TFV3_STRHB</name>
<keyword evidence="10" id="KW-1133">Transmembrane helix</keyword>
<keyword evidence="3" id="KW-0479">Metal-binding</keyword>
<keyword evidence="4" id="KW-0547">Nucleotide-binding</keyword>
<evidence type="ECO:0000256" key="2">
    <source>
        <dbReference type="ARBA" id="ARBA00022670"/>
    </source>
</evidence>